<proteinExistence type="predicted"/>
<name>A0A2P2LHS6_RHIMU</name>
<accession>A0A2P2LHS6</accession>
<protein>
    <submittedName>
        <fullName evidence="1">Uncharacterized protein</fullName>
    </submittedName>
</protein>
<reference evidence="1" key="1">
    <citation type="submission" date="2018-02" db="EMBL/GenBank/DDBJ databases">
        <title>Rhizophora mucronata_Transcriptome.</title>
        <authorList>
            <person name="Meera S.P."/>
            <person name="Sreeshan A."/>
            <person name="Augustine A."/>
        </authorList>
    </citation>
    <scope>NUCLEOTIDE SEQUENCE</scope>
    <source>
        <tissue evidence="1">Leaf</tissue>
    </source>
</reference>
<evidence type="ECO:0000313" key="1">
    <source>
        <dbReference type="EMBL" id="MBX17522.1"/>
    </source>
</evidence>
<sequence>MTKIFSLAKIRESENQKRFQHILHCWTIAINNKKNKEL</sequence>
<dbReference type="AlphaFoldDB" id="A0A2P2LHS6"/>
<dbReference type="EMBL" id="GGEC01037038">
    <property type="protein sequence ID" value="MBX17522.1"/>
    <property type="molecule type" value="Transcribed_RNA"/>
</dbReference>
<organism evidence="1">
    <name type="scientific">Rhizophora mucronata</name>
    <name type="common">Asiatic mangrove</name>
    <dbReference type="NCBI Taxonomy" id="61149"/>
    <lineage>
        <taxon>Eukaryota</taxon>
        <taxon>Viridiplantae</taxon>
        <taxon>Streptophyta</taxon>
        <taxon>Embryophyta</taxon>
        <taxon>Tracheophyta</taxon>
        <taxon>Spermatophyta</taxon>
        <taxon>Magnoliopsida</taxon>
        <taxon>eudicotyledons</taxon>
        <taxon>Gunneridae</taxon>
        <taxon>Pentapetalae</taxon>
        <taxon>rosids</taxon>
        <taxon>fabids</taxon>
        <taxon>Malpighiales</taxon>
        <taxon>Rhizophoraceae</taxon>
        <taxon>Rhizophora</taxon>
    </lineage>
</organism>